<keyword evidence="2" id="KW-0472">Membrane</keyword>
<feature type="compositionally biased region" description="Low complexity" evidence="1">
    <location>
        <begin position="198"/>
        <end position="218"/>
    </location>
</feature>
<feature type="transmembrane region" description="Helical" evidence="2">
    <location>
        <begin position="347"/>
        <end position="369"/>
    </location>
</feature>
<feature type="transmembrane region" description="Helical" evidence="2">
    <location>
        <begin position="155"/>
        <end position="177"/>
    </location>
</feature>
<evidence type="ECO:0000313" key="5">
    <source>
        <dbReference type="Proteomes" id="UP000069697"/>
    </source>
</evidence>
<feature type="region of interest" description="Disordered" evidence="1">
    <location>
        <begin position="198"/>
        <end position="221"/>
    </location>
</feature>
<feature type="transmembrane region" description="Helical" evidence="2">
    <location>
        <begin position="51"/>
        <end position="78"/>
    </location>
</feature>
<reference evidence="4 5" key="1">
    <citation type="journal article" date="2016" name="Genome Announc.">
        <title>Draft Genome Sequence of Paenibacillus amylolyticus Heshi-A3, Isolated from Fermented Rice Bran in a Japanese Fermented Seafood Dish.</title>
        <authorList>
            <person name="Akuzawa S."/>
            <person name="Nagaoka J."/>
            <person name="Kanekatsu M."/>
            <person name="Kubota E."/>
            <person name="Ohtake R."/>
            <person name="Suzuki T."/>
            <person name="Kanesaki Y."/>
        </authorList>
    </citation>
    <scope>NUCLEOTIDE SEQUENCE [LARGE SCALE GENOMIC DNA]</scope>
    <source>
        <strain evidence="4 5">Heshi-A3</strain>
    </source>
</reference>
<evidence type="ECO:0000259" key="3">
    <source>
        <dbReference type="Pfam" id="PF07670"/>
    </source>
</evidence>
<evidence type="ECO:0000313" key="4">
    <source>
        <dbReference type="EMBL" id="GAS80966.1"/>
    </source>
</evidence>
<dbReference type="RefSeq" id="WP_062833755.1">
    <property type="nucleotide sequence ID" value="NZ_BCNV01000001.1"/>
</dbReference>
<feature type="domain" description="Nucleoside transporter/FeoB GTPase Gate" evidence="3">
    <location>
        <begin position="50"/>
        <end position="149"/>
    </location>
</feature>
<feature type="transmembrane region" description="Helical" evidence="2">
    <location>
        <begin position="268"/>
        <end position="293"/>
    </location>
</feature>
<gene>
    <name evidence="4" type="ORF">PAHA3_1040</name>
</gene>
<proteinExistence type="predicted"/>
<feature type="transmembrane region" description="Helical" evidence="2">
    <location>
        <begin position="12"/>
        <end position="31"/>
    </location>
</feature>
<reference evidence="5" key="2">
    <citation type="submission" date="2016-01" db="EMBL/GenBank/DDBJ databases">
        <title>Draft Genome Sequence of Paenibacillus amylolyticus Heshi-A3 that Was Isolated from Fermented Rice Bran with Aging Salted Mackerel, Which Was Named Heshiko as Traditional Fermented Seafood in Japan.</title>
        <authorList>
            <person name="Akuzawa S."/>
            <person name="Nakagawa J."/>
            <person name="Kanekatsu T."/>
            <person name="Kubota E."/>
            <person name="Ohtake R."/>
            <person name="Suzuki T."/>
            <person name="Kanesaki Y."/>
        </authorList>
    </citation>
    <scope>NUCLEOTIDE SEQUENCE [LARGE SCALE GENOMIC DNA]</scope>
    <source>
        <strain evidence="5">Heshi-A3</strain>
    </source>
</reference>
<evidence type="ECO:0000256" key="1">
    <source>
        <dbReference type="SAM" id="MobiDB-lite"/>
    </source>
</evidence>
<name>A0A100VJJ8_PAEAM</name>
<organism evidence="4 5">
    <name type="scientific">Paenibacillus amylolyticus</name>
    <dbReference type="NCBI Taxonomy" id="1451"/>
    <lineage>
        <taxon>Bacteria</taxon>
        <taxon>Bacillati</taxon>
        <taxon>Bacillota</taxon>
        <taxon>Bacilli</taxon>
        <taxon>Bacillales</taxon>
        <taxon>Paenibacillaceae</taxon>
        <taxon>Paenibacillus</taxon>
    </lineage>
</organism>
<dbReference type="EMBL" id="BCNV01000001">
    <property type="protein sequence ID" value="GAS80966.1"/>
    <property type="molecule type" value="Genomic_DNA"/>
</dbReference>
<comment type="caution">
    <text evidence="4">The sequence shown here is derived from an EMBL/GenBank/DDBJ whole genome shotgun (WGS) entry which is preliminary data.</text>
</comment>
<dbReference type="Proteomes" id="UP000069697">
    <property type="component" value="Unassembled WGS sequence"/>
</dbReference>
<feature type="transmembrane region" description="Helical" evidence="2">
    <location>
        <begin position="125"/>
        <end position="149"/>
    </location>
</feature>
<dbReference type="AlphaFoldDB" id="A0A100VJJ8"/>
<keyword evidence="2" id="KW-1133">Transmembrane helix</keyword>
<feature type="transmembrane region" description="Helical" evidence="2">
    <location>
        <begin position="410"/>
        <end position="439"/>
    </location>
</feature>
<feature type="transmembrane region" description="Helical" evidence="2">
    <location>
        <begin position="313"/>
        <end position="335"/>
    </location>
</feature>
<accession>A0A100VJJ8</accession>
<sequence>MTIQSEVRDSGPLRTILLSTGALALVIAVVASPKEAFDASIQGLDIWWKIIFPAMLPFLMLSQMLTAFGFTHAMGALLGPLMQRWFRLPGSAGLAIAVGMCGGFPAGADAVSRLFQDRQITAKQAVILAAAAHFANPMMIILVVGAAFLHQPAAGYFLLVVHWISGWIAAIFAVRLLPAPGNQKDRVGSTALQADNSSLGSLAASPASSTSRSSLPHHSNIKRRSTWSDMMIAAREAHSRDGRGFGKLLGDTVSQAVQTLMMTGGYMIGFAVFIRLLSLYVTPGSSAALWPAFLELHLGTYHLSQTSLTPALLMSLLAAVLGWGGLCSHLQVSAVLKATGPDSKSMLYFAGVRLIHGIIAFFISLFLWLPFSRYSTQAWTTLQTNADQDLSTPFSWLFIHNPGNTYTINAIWSAFPAACMGLALLLAIMISLSGLTLWFNRRFSR</sequence>
<dbReference type="InterPro" id="IPR011642">
    <property type="entry name" value="Gate_dom"/>
</dbReference>
<protein>
    <submittedName>
        <fullName evidence="4">Nucleoside recognition domain-containing protein</fullName>
    </submittedName>
</protein>
<evidence type="ECO:0000256" key="2">
    <source>
        <dbReference type="SAM" id="Phobius"/>
    </source>
</evidence>
<dbReference type="Pfam" id="PF07670">
    <property type="entry name" value="Gate"/>
    <property type="match status" value="1"/>
</dbReference>
<keyword evidence="2" id="KW-0812">Transmembrane</keyword>